<protein>
    <submittedName>
        <fullName evidence="2">Uncharacterized protein</fullName>
    </submittedName>
</protein>
<sequence length="279" mass="31866">MGKKKKLIEKLSNYRASIAEAYLLDGLKEDTNGNETKGNKKKKKKANALKVPHDNDRDQNEPVEVETEAEDNVEVDGNGDADTKAIIEGLKEAIMDLQQQLANERRYNMRLDLAHQTSVRESKMLQQELNKRSTHQMSIDTGASSLAEHKPVSVDLDMEREIDEGIRDITIAKYVAIHNHNHGHDHNHHDPHGQGTLTHRNHSSHGNNHSSLFDHHTADHNRLNPNAVRPGAKRRNEVKCKDLLKKGRERRGREIFYAYIKEKTFKTCPYGEDEKKRGT</sequence>
<reference evidence="2 3" key="1">
    <citation type="journal article" date="2013" name="Curr. Biol.">
        <title>The Genome of the Foraminiferan Reticulomyxa filosa.</title>
        <authorList>
            <person name="Glockner G."/>
            <person name="Hulsmann N."/>
            <person name="Schleicher M."/>
            <person name="Noegel A.A."/>
            <person name="Eichinger L."/>
            <person name="Gallinger C."/>
            <person name="Pawlowski J."/>
            <person name="Sierra R."/>
            <person name="Euteneuer U."/>
            <person name="Pillet L."/>
            <person name="Moustafa A."/>
            <person name="Platzer M."/>
            <person name="Groth M."/>
            <person name="Szafranski K."/>
            <person name="Schliwa M."/>
        </authorList>
    </citation>
    <scope>NUCLEOTIDE SEQUENCE [LARGE SCALE GENOMIC DNA]</scope>
</reference>
<dbReference type="EMBL" id="ASPP01010109">
    <property type="protein sequence ID" value="ETO23207.1"/>
    <property type="molecule type" value="Genomic_DNA"/>
</dbReference>
<feature type="compositionally biased region" description="Acidic residues" evidence="1">
    <location>
        <begin position="61"/>
        <end position="79"/>
    </location>
</feature>
<feature type="compositionally biased region" description="Basic and acidic residues" evidence="1">
    <location>
        <begin position="212"/>
        <end position="222"/>
    </location>
</feature>
<organism evidence="2 3">
    <name type="scientific">Reticulomyxa filosa</name>
    <dbReference type="NCBI Taxonomy" id="46433"/>
    <lineage>
        <taxon>Eukaryota</taxon>
        <taxon>Sar</taxon>
        <taxon>Rhizaria</taxon>
        <taxon>Retaria</taxon>
        <taxon>Foraminifera</taxon>
        <taxon>Monothalamids</taxon>
        <taxon>Reticulomyxidae</taxon>
        <taxon>Reticulomyxa</taxon>
    </lineage>
</organism>
<accession>X6ND03</accession>
<evidence type="ECO:0000256" key="1">
    <source>
        <dbReference type="SAM" id="MobiDB-lite"/>
    </source>
</evidence>
<dbReference type="Proteomes" id="UP000023152">
    <property type="component" value="Unassembled WGS sequence"/>
</dbReference>
<evidence type="ECO:0000313" key="3">
    <source>
        <dbReference type="Proteomes" id="UP000023152"/>
    </source>
</evidence>
<dbReference type="AlphaFoldDB" id="X6ND03"/>
<proteinExistence type="predicted"/>
<feature type="region of interest" description="Disordered" evidence="1">
    <location>
        <begin position="26"/>
        <end position="80"/>
    </location>
</feature>
<gene>
    <name evidence="2" type="ORF">RFI_13973</name>
</gene>
<feature type="region of interest" description="Disordered" evidence="1">
    <location>
        <begin position="183"/>
        <end position="229"/>
    </location>
</feature>
<keyword evidence="3" id="KW-1185">Reference proteome</keyword>
<name>X6ND03_RETFI</name>
<feature type="compositionally biased region" description="Basic and acidic residues" evidence="1">
    <location>
        <begin position="183"/>
        <end position="192"/>
    </location>
</feature>
<evidence type="ECO:0000313" key="2">
    <source>
        <dbReference type="EMBL" id="ETO23207.1"/>
    </source>
</evidence>
<feature type="compositionally biased region" description="Basic and acidic residues" evidence="1">
    <location>
        <begin position="51"/>
        <end position="60"/>
    </location>
</feature>
<comment type="caution">
    <text evidence="2">The sequence shown here is derived from an EMBL/GenBank/DDBJ whole genome shotgun (WGS) entry which is preliminary data.</text>
</comment>